<evidence type="ECO:0000313" key="2">
    <source>
        <dbReference type="Proteomes" id="UP000474967"/>
    </source>
</evidence>
<organism evidence="1 2">
    <name type="scientific">Leifsonia tongyongensis</name>
    <dbReference type="NCBI Taxonomy" id="1268043"/>
    <lineage>
        <taxon>Bacteria</taxon>
        <taxon>Bacillati</taxon>
        <taxon>Actinomycetota</taxon>
        <taxon>Actinomycetes</taxon>
        <taxon>Micrococcales</taxon>
        <taxon>Microbacteriaceae</taxon>
        <taxon>Leifsonia</taxon>
    </lineage>
</organism>
<name>A0A6L9Y0L1_9MICO</name>
<keyword evidence="2" id="KW-1185">Reference proteome</keyword>
<gene>
    <name evidence="1" type="ORF">G3T36_15275</name>
</gene>
<dbReference type="RefSeq" id="WP_163290662.1">
    <property type="nucleotide sequence ID" value="NZ_JAAGWY010000003.1"/>
</dbReference>
<sequence length="190" mass="20274">MSEESYEIATAAFEDRGIDLTTFEKDLTLEDWTKIVHFPWFPPPIEVISPVHTIGKGRTNLTLGAPDILQTDAATPYASYSYRATPAGGPFVSVHFQPSAYGITTTGTYVIGFLLEAANPVTLNAGGYAGGGTLTGTGPKTLVGKRALSVVLNNVPANAQVNAFFQQTSSGGPWTWYSTSIEYPPLVIVI</sequence>
<accession>A0A6L9Y0L1</accession>
<comment type="caution">
    <text evidence="1">The sequence shown here is derived from an EMBL/GenBank/DDBJ whole genome shotgun (WGS) entry which is preliminary data.</text>
</comment>
<dbReference type="Proteomes" id="UP000474967">
    <property type="component" value="Unassembled WGS sequence"/>
</dbReference>
<evidence type="ECO:0000313" key="1">
    <source>
        <dbReference type="EMBL" id="NEN07222.1"/>
    </source>
</evidence>
<reference evidence="1 2" key="1">
    <citation type="journal article" date="2014" name="J. Microbiol.">
        <title>Diaminobutyricibacter tongyongensis gen. nov., sp. nov. and Homoserinibacter gongjuensis gen. nov., sp. nov. belong to the family Microbacteriaceae.</title>
        <authorList>
            <person name="Kim S.J."/>
            <person name="Ahn J.H."/>
            <person name="Weon H.Y."/>
            <person name="Hamada M."/>
            <person name="Suzuki K."/>
            <person name="Kwon S.W."/>
        </authorList>
    </citation>
    <scope>NUCLEOTIDE SEQUENCE [LARGE SCALE GENOMIC DNA]</scope>
    <source>
        <strain evidence="1 2">NBRC 108724</strain>
    </source>
</reference>
<protein>
    <submittedName>
        <fullName evidence="1">Uncharacterized protein</fullName>
    </submittedName>
</protein>
<dbReference type="EMBL" id="JAAGWY010000003">
    <property type="protein sequence ID" value="NEN07222.1"/>
    <property type="molecule type" value="Genomic_DNA"/>
</dbReference>
<dbReference type="AlphaFoldDB" id="A0A6L9Y0L1"/>
<proteinExistence type="predicted"/>